<gene>
    <name evidence="1" type="ORF">Goari_007898</name>
</gene>
<organism evidence="1 2">
    <name type="scientific">Gossypium aridum</name>
    <name type="common">American cotton</name>
    <name type="synonym">Erioxylum aridum</name>
    <dbReference type="NCBI Taxonomy" id="34290"/>
    <lineage>
        <taxon>Eukaryota</taxon>
        <taxon>Viridiplantae</taxon>
        <taxon>Streptophyta</taxon>
        <taxon>Embryophyta</taxon>
        <taxon>Tracheophyta</taxon>
        <taxon>Spermatophyta</taxon>
        <taxon>Magnoliopsida</taxon>
        <taxon>eudicotyledons</taxon>
        <taxon>Gunneridae</taxon>
        <taxon>Pentapetalae</taxon>
        <taxon>rosids</taxon>
        <taxon>malvids</taxon>
        <taxon>Malvales</taxon>
        <taxon>Malvaceae</taxon>
        <taxon>Malvoideae</taxon>
        <taxon>Gossypium</taxon>
    </lineage>
</organism>
<dbReference type="EMBL" id="JABFAA010000009">
    <property type="protein sequence ID" value="MBA0690205.1"/>
    <property type="molecule type" value="Genomic_DNA"/>
</dbReference>
<sequence>MARFQPVRIFITSQTFNSHCMRCPISFSRNELKSTRRTIPRQNFRIPALNHS</sequence>
<evidence type="ECO:0000313" key="2">
    <source>
        <dbReference type="Proteomes" id="UP000593577"/>
    </source>
</evidence>
<accession>A0A7J8XSG4</accession>
<evidence type="ECO:0000313" key="1">
    <source>
        <dbReference type="EMBL" id="MBA0690205.1"/>
    </source>
</evidence>
<reference evidence="1 2" key="1">
    <citation type="journal article" date="2019" name="Genome Biol. Evol.">
        <title>Insights into the evolution of the New World diploid cottons (Gossypium, subgenus Houzingenia) based on genome sequencing.</title>
        <authorList>
            <person name="Grover C.E."/>
            <person name="Arick M.A. 2nd"/>
            <person name="Thrash A."/>
            <person name="Conover J.L."/>
            <person name="Sanders W.S."/>
            <person name="Peterson D.G."/>
            <person name="Frelichowski J.E."/>
            <person name="Scheffler J.A."/>
            <person name="Scheffler B.E."/>
            <person name="Wendel J.F."/>
        </authorList>
    </citation>
    <scope>NUCLEOTIDE SEQUENCE [LARGE SCALE GENOMIC DNA]</scope>
    <source>
        <strain evidence="1">185</strain>
        <tissue evidence="1">Leaf</tissue>
    </source>
</reference>
<name>A0A7J8XSG4_GOSAI</name>
<dbReference type="AlphaFoldDB" id="A0A7J8XSG4"/>
<keyword evidence="2" id="KW-1185">Reference proteome</keyword>
<proteinExistence type="predicted"/>
<dbReference type="Proteomes" id="UP000593577">
    <property type="component" value="Unassembled WGS sequence"/>
</dbReference>
<comment type="caution">
    <text evidence="1">The sequence shown here is derived from an EMBL/GenBank/DDBJ whole genome shotgun (WGS) entry which is preliminary data.</text>
</comment>
<protein>
    <submittedName>
        <fullName evidence="1">Uncharacterized protein</fullName>
    </submittedName>
</protein>